<feature type="compositionally biased region" description="Basic and acidic residues" evidence="2">
    <location>
        <begin position="890"/>
        <end position="899"/>
    </location>
</feature>
<dbReference type="InterPro" id="IPR013087">
    <property type="entry name" value="Znf_C2H2_type"/>
</dbReference>
<feature type="region of interest" description="Disordered" evidence="2">
    <location>
        <begin position="134"/>
        <end position="202"/>
    </location>
</feature>
<feature type="compositionally biased region" description="Polar residues" evidence="2">
    <location>
        <begin position="1182"/>
        <end position="1199"/>
    </location>
</feature>
<feature type="compositionally biased region" description="Polar residues" evidence="2">
    <location>
        <begin position="685"/>
        <end position="701"/>
    </location>
</feature>
<dbReference type="PROSITE" id="PS50157">
    <property type="entry name" value="ZINC_FINGER_C2H2_2"/>
    <property type="match status" value="1"/>
</dbReference>
<keyword evidence="5" id="KW-1185">Reference proteome</keyword>
<dbReference type="EMBL" id="LKCW01000035">
    <property type="protein sequence ID" value="KPM43285.1"/>
    <property type="molecule type" value="Genomic_DNA"/>
</dbReference>
<dbReference type="AlphaFoldDB" id="A0A0P7BPI7"/>
<feature type="compositionally biased region" description="Low complexity" evidence="2">
    <location>
        <begin position="1084"/>
        <end position="1108"/>
    </location>
</feature>
<feature type="compositionally biased region" description="Polar residues" evidence="2">
    <location>
        <begin position="597"/>
        <end position="607"/>
    </location>
</feature>
<dbReference type="GO" id="GO:0031124">
    <property type="term" value="P:mRNA 3'-end processing"/>
    <property type="evidence" value="ECO:0007669"/>
    <property type="project" value="TreeGrafter"/>
</dbReference>
<evidence type="ECO:0000313" key="5">
    <source>
        <dbReference type="Proteomes" id="UP000050424"/>
    </source>
</evidence>
<accession>A0A0P7BPI7</accession>
<evidence type="ECO:0000313" key="4">
    <source>
        <dbReference type="EMBL" id="KPM43285.1"/>
    </source>
</evidence>
<feature type="domain" description="C2H2-type" evidence="3">
    <location>
        <begin position="1209"/>
        <end position="1235"/>
    </location>
</feature>
<dbReference type="PANTHER" id="PTHR12460">
    <property type="entry name" value="CYCLIN-DEPENDENT KINASE INHIBITOR-RELATED PROTEIN"/>
    <property type="match status" value="1"/>
</dbReference>
<name>A0A0P7BPI7_9HYPO</name>
<dbReference type="GO" id="GO:0008270">
    <property type="term" value="F:zinc ion binding"/>
    <property type="evidence" value="ECO:0007669"/>
    <property type="project" value="UniProtKB-KW"/>
</dbReference>
<feature type="compositionally biased region" description="Polar residues" evidence="2">
    <location>
        <begin position="858"/>
        <end position="868"/>
    </location>
</feature>
<feature type="compositionally biased region" description="Basic and acidic residues" evidence="2">
    <location>
        <begin position="986"/>
        <end position="1001"/>
    </location>
</feature>
<feature type="compositionally biased region" description="Polar residues" evidence="2">
    <location>
        <begin position="877"/>
        <end position="887"/>
    </location>
</feature>
<feature type="compositionally biased region" description="Basic residues" evidence="2">
    <location>
        <begin position="282"/>
        <end position="292"/>
    </location>
</feature>
<organism evidence="4 5">
    <name type="scientific">Neonectria ditissima</name>
    <dbReference type="NCBI Taxonomy" id="78410"/>
    <lineage>
        <taxon>Eukaryota</taxon>
        <taxon>Fungi</taxon>
        <taxon>Dikarya</taxon>
        <taxon>Ascomycota</taxon>
        <taxon>Pezizomycotina</taxon>
        <taxon>Sordariomycetes</taxon>
        <taxon>Hypocreomycetidae</taxon>
        <taxon>Hypocreales</taxon>
        <taxon>Nectriaceae</taxon>
        <taxon>Neonectria</taxon>
    </lineage>
</organism>
<dbReference type="OrthoDB" id="4835412at2759"/>
<feature type="compositionally biased region" description="Polar residues" evidence="2">
    <location>
        <begin position="962"/>
        <end position="985"/>
    </location>
</feature>
<gene>
    <name evidence="4" type="ORF">AK830_g3269</name>
</gene>
<sequence>MDEPGPPAARQTVKAIVACALRSDEAMDGIKSPHLLHQEQLDILNEEADRYGTLLTSSPNREAYKATLQSIMEIGVQIKDLKSNHAATVERDAEAYTEALDAHVGALLDSIIDIVGIEVTALRIKRRQSDLFPSTPAVKTFPASSTDQATQTDAQASKGSMGEVDNPSMRHPGQTTSQTDSEIPDTTVPETANTAAPSDFQIPHADLPQAEDSVEQLDLEMPDATIQSEARVPRRGVQEAGDFVAPKSKDTTSTVPKPNNARKLPMPKRSYNRRKPLELSSRRARKRARRAQSHPFQVLRTIDFEEVFQNGNAEIKHTIVHFQDEWYIIKCDEHGLTFEDNPMHAAAKHLSGAEHNHMTKEHYLAIRHLGVKVLNCSEELAEQNNEVTLEALRRGYKPVTSTAEAKRLKRHTVHDLLPVQSELEEEFYCEKEETVTISRDDRMARKEFEGITNPTAGDIYRGVHYSSNFWYAVLVLPGVATDKDVDIGVSATIQDLGLTESLPPCCDFDVKTGVLTWKKDYEDGGPSINQRQFPVMYFDGVEFPSKHSVGWVKAKDLRTVDVRGSSFQLVTNFKLVLKFLNNRAAKRAEAELCESLGSTNKTTTTPMDTEMIDGGGTQKTDGGVQAEPGQHATSELPQSAIAHSESHAGNKNAADGSTQPGQGHDARPELPQSDMAHSKPPLVTQDATDGVAQSTRGQSEHTGLLRSETAQKCTPEPDNQNVAEGTSADARLLSDELLIPHGLPTSDELDNLSYDLIPSNEEVGAYDKEYSWFFGLDQVKPDPDFAVKKQQPITEASSAPALDEPKLKYIPKQSPVFNQRSRPIDVVSISSDSGSGSDSDSDGDMTSRDVFEPPAQPPATSNNPTVNSPPDALVRPQEQSEVLNNTGMARMDKRTETEKSSGATQMSRQPVNNAGPTNVSQPTTNAARPLDITQPTGDIQPSHPTQHITGTRPDNTAGPPDATQTANTSRPVNTSQPTTSNASQSRHTDMNKPQPRDERPFYEPPPVSNRQVLGFQPTHPQEGPRLAYYEHLATRPPPLQAPNSHSPHPRVVALPSPQELNSGQKRVQPPPLNPEPPATNNSQPSPEAVPSSMPSSVPPVTNNSQPSPKLVPSSMPSSAPPTFSQSPRPNHVSTLISSPSLNQSPRPGHAPAQMVHNGYPNSGSGGAQNRASQEENIPVHTGVSQSQQHRSPQEGQAQPSPIPNPADFYRCPHCSKEYVYEAWRTRHIRTWHKNL</sequence>
<feature type="region of interest" description="Disordered" evidence="2">
    <location>
        <begin position="597"/>
        <end position="723"/>
    </location>
</feature>
<evidence type="ECO:0000256" key="1">
    <source>
        <dbReference type="PROSITE-ProRule" id="PRU00042"/>
    </source>
</evidence>
<keyword evidence="1" id="KW-0862">Zinc</keyword>
<evidence type="ECO:0000256" key="2">
    <source>
        <dbReference type="SAM" id="MobiDB-lite"/>
    </source>
</evidence>
<proteinExistence type="predicted"/>
<feature type="compositionally biased region" description="Polar residues" evidence="2">
    <location>
        <begin position="933"/>
        <end position="954"/>
    </location>
</feature>
<reference evidence="4 5" key="1">
    <citation type="submission" date="2015-09" db="EMBL/GenBank/DDBJ databases">
        <title>Draft genome of a European isolate of the apple canker pathogen Neonectria ditissima.</title>
        <authorList>
            <person name="Gomez-Cortecero A."/>
            <person name="Harrison R.J."/>
            <person name="Armitage A.D."/>
        </authorList>
    </citation>
    <scope>NUCLEOTIDE SEQUENCE [LARGE SCALE GENOMIC DNA]</scope>
    <source>
        <strain evidence="4 5">R09/05</strain>
    </source>
</reference>
<feature type="compositionally biased region" description="Low complexity" evidence="2">
    <location>
        <begin position="824"/>
        <end position="838"/>
    </location>
</feature>
<protein>
    <recommendedName>
        <fullName evidence="3">C2H2-type domain-containing protein</fullName>
    </recommendedName>
</protein>
<feature type="compositionally biased region" description="Polar residues" evidence="2">
    <location>
        <begin position="1114"/>
        <end position="1145"/>
    </location>
</feature>
<comment type="caution">
    <text evidence="4">The sequence shown here is derived from an EMBL/GenBank/DDBJ whole genome shotgun (WGS) entry which is preliminary data.</text>
</comment>
<dbReference type="PROSITE" id="PS00028">
    <property type="entry name" value="ZINC_FINGER_C2H2_1"/>
    <property type="match status" value="1"/>
</dbReference>
<feature type="region of interest" description="Disordered" evidence="2">
    <location>
        <begin position="224"/>
        <end position="292"/>
    </location>
</feature>
<feature type="compositionally biased region" description="Pro residues" evidence="2">
    <location>
        <begin position="1068"/>
        <end position="1077"/>
    </location>
</feature>
<feature type="region of interest" description="Disordered" evidence="2">
    <location>
        <begin position="790"/>
        <end position="1206"/>
    </location>
</feature>
<feature type="compositionally biased region" description="Polar residues" evidence="2">
    <location>
        <begin position="142"/>
        <end position="158"/>
    </location>
</feature>
<feature type="compositionally biased region" description="Polar residues" evidence="2">
    <location>
        <begin position="708"/>
        <end position="723"/>
    </location>
</feature>
<evidence type="ECO:0000259" key="3">
    <source>
        <dbReference type="PROSITE" id="PS50157"/>
    </source>
</evidence>
<keyword evidence="1" id="KW-0479">Metal-binding</keyword>
<dbReference type="Proteomes" id="UP000050424">
    <property type="component" value="Unassembled WGS sequence"/>
</dbReference>
<keyword evidence="1" id="KW-0863">Zinc-finger</keyword>
<dbReference type="STRING" id="78410.A0A0P7BPI7"/>
<feature type="compositionally biased region" description="Polar residues" evidence="2">
    <location>
        <begin position="900"/>
        <end position="926"/>
    </location>
</feature>
<dbReference type="GO" id="GO:0000993">
    <property type="term" value="F:RNA polymerase II complex binding"/>
    <property type="evidence" value="ECO:0007669"/>
    <property type="project" value="TreeGrafter"/>
</dbReference>
<feature type="compositionally biased region" description="Polar residues" evidence="2">
    <location>
        <begin position="1159"/>
        <end position="1175"/>
    </location>
</feature>
<dbReference type="PANTHER" id="PTHR12460:SF0">
    <property type="entry name" value="CID DOMAIN-CONTAINING PROTEIN-RELATED"/>
    <property type="match status" value="1"/>
</dbReference>